<feature type="compositionally biased region" description="Low complexity" evidence="8">
    <location>
        <begin position="140"/>
        <end position="157"/>
    </location>
</feature>
<feature type="region of interest" description="Disordered" evidence="8">
    <location>
        <begin position="714"/>
        <end position="785"/>
    </location>
</feature>
<keyword evidence="9" id="KW-0732">Signal</keyword>
<feature type="domain" description="Cadherin" evidence="10">
    <location>
        <begin position="285"/>
        <end position="386"/>
    </location>
</feature>
<dbReference type="Proteomes" id="UP000192578">
    <property type="component" value="Unassembled WGS sequence"/>
</dbReference>
<evidence type="ECO:0000256" key="3">
    <source>
        <dbReference type="ARBA" id="ARBA00022737"/>
    </source>
</evidence>
<dbReference type="SMART" id="SM00112">
    <property type="entry name" value="CA"/>
    <property type="match status" value="18"/>
</dbReference>
<proteinExistence type="predicted"/>
<dbReference type="PROSITE" id="PS00232">
    <property type="entry name" value="CADHERIN_1"/>
    <property type="match status" value="2"/>
</dbReference>
<feature type="domain" description="Cadherin" evidence="10">
    <location>
        <begin position="2116"/>
        <end position="2234"/>
    </location>
</feature>
<evidence type="ECO:0000256" key="6">
    <source>
        <dbReference type="ARBA" id="ARBA00023136"/>
    </source>
</evidence>
<dbReference type="EMBL" id="MTYJ01000100">
    <property type="protein sequence ID" value="OQV14702.1"/>
    <property type="molecule type" value="Genomic_DNA"/>
</dbReference>
<keyword evidence="2" id="KW-0812">Transmembrane</keyword>
<feature type="compositionally biased region" description="Low complexity" evidence="8">
    <location>
        <begin position="216"/>
        <end position="229"/>
    </location>
</feature>
<dbReference type="OrthoDB" id="10069488at2759"/>
<feature type="compositionally biased region" description="Pro residues" evidence="8">
    <location>
        <begin position="751"/>
        <end position="763"/>
    </location>
</feature>
<reference evidence="12" key="1">
    <citation type="submission" date="2017-01" db="EMBL/GenBank/DDBJ databases">
        <title>Comparative genomics of anhydrobiosis in the tardigrade Hypsibius dujardini.</title>
        <authorList>
            <person name="Yoshida Y."/>
            <person name="Koutsovoulos G."/>
            <person name="Laetsch D."/>
            <person name="Stevens L."/>
            <person name="Kumar S."/>
            <person name="Horikawa D."/>
            <person name="Ishino K."/>
            <person name="Komine S."/>
            <person name="Tomita M."/>
            <person name="Blaxter M."/>
            <person name="Arakawa K."/>
        </authorList>
    </citation>
    <scope>NUCLEOTIDE SEQUENCE [LARGE SCALE GENOMIC DNA]</scope>
    <source>
        <strain evidence="12">Z151</strain>
    </source>
</reference>
<dbReference type="InterPro" id="IPR015919">
    <property type="entry name" value="Cadherin-like_sf"/>
</dbReference>
<evidence type="ECO:0000256" key="5">
    <source>
        <dbReference type="ARBA" id="ARBA00022989"/>
    </source>
</evidence>
<feature type="region of interest" description="Disordered" evidence="8">
    <location>
        <begin position="216"/>
        <end position="235"/>
    </location>
</feature>
<feature type="region of interest" description="Disordered" evidence="8">
    <location>
        <begin position="29"/>
        <end position="55"/>
    </location>
</feature>
<feature type="signal peptide" evidence="9">
    <location>
        <begin position="1"/>
        <end position="25"/>
    </location>
</feature>
<evidence type="ECO:0000256" key="7">
    <source>
        <dbReference type="PROSITE-ProRule" id="PRU00043"/>
    </source>
</evidence>
<dbReference type="PANTHER" id="PTHR24026:SF126">
    <property type="entry name" value="PROTOCADHERIN FAT 4"/>
    <property type="match status" value="1"/>
</dbReference>
<dbReference type="Pfam" id="PF00028">
    <property type="entry name" value="Cadherin"/>
    <property type="match status" value="7"/>
</dbReference>
<feature type="domain" description="Cadherin" evidence="10">
    <location>
        <begin position="403"/>
        <end position="499"/>
    </location>
</feature>
<organism evidence="11 12">
    <name type="scientific">Hypsibius exemplaris</name>
    <name type="common">Freshwater tardigrade</name>
    <dbReference type="NCBI Taxonomy" id="2072580"/>
    <lineage>
        <taxon>Eukaryota</taxon>
        <taxon>Metazoa</taxon>
        <taxon>Ecdysozoa</taxon>
        <taxon>Tardigrada</taxon>
        <taxon>Eutardigrada</taxon>
        <taxon>Parachela</taxon>
        <taxon>Hypsibioidea</taxon>
        <taxon>Hypsibiidae</taxon>
        <taxon>Hypsibius</taxon>
    </lineage>
</organism>
<dbReference type="PRINTS" id="PR00205">
    <property type="entry name" value="CADHERIN"/>
</dbReference>
<feature type="domain" description="Cadherin" evidence="10">
    <location>
        <begin position="2728"/>
        <end position="2820"/>
    </location>
</feature>
<name>A0A1W0WHP7_HYPEX</name>
<keyword evidence="4 7" id="KW-0106">Calcium</keyword>
<dbReference type="InterPro" id="IPR020894">
    <property type="entry name" value="Cadherin_CS"/>
</dbReference>
<feature type="compositionally biased region" description="Low complexity" evidence="8">
    <location>
        <begin position="92"/>
        <end position="116"/>
    </location>
</feature>
<evidence type="ECO:0000313" key="11">
    <source>
        <dbReference type="EMBL" id="OQV14702.1"/>
    </source>
</evidence>
<feature type="chain" id="PRO_5012009104" evidence="9">
    <location>
        <begin position="26"/>
        <end position="2944"/>
    </location>
</feature>
<sequence>MKRLRLHRILFLCWVLKIILPDATAATMAVTSSRTTADSDRATSKRPPARHPLKPAFITQPLPMYALRWNLTLENSPLPPKYSDAPRSLRSTTITPKPTPTSTTLRPDTTSTTPRTIQKNFPGVMYLPDTTSPPSPSPTFPSASPTHVTTIQTPRPTTIQTNKASTVTNASKRKYSILQSTRTTLRRRTVFNTTIRATAINADLIIRPNFMSKGQSSVTSVESSPSDHSAAAAFPPPSLVNDPSLVASFSGNFGGTSGGTDHRIFFAPPAPAPPAPAAESPGLSFAGPYFALVRENAAIGTHVITVEAGAIPSTGGSSVIYEILRGNERGQFRIDADGHITVQAPLDREIVDGYNLTIRAFDYTGQESLAPVLIRVVDVNDHAPVITASHRFIAPCGVANAAIGRVHATDQDTGRNGQVYFCLDQDHSTMGLFYIDPLTGELATLTELPPQPERYQLQVTAKDQGLEGQMTAQVQVTVFVQCSSSSGREVEARVMIPNHNGIPVPPPPPPLVRAPPVCQQGPAGAELMVTLAMGASIGENVATVAAASADGEPLMFTFLPGREATFFHIHPSSGQIRVSAPLAEATYRLGWQARDSFGMFCNGFLVVQLIPFNVPPTFSAPTYQFIVTQCGQPGVSLGTVDAVDPNVGILGQISYSSPDENFVVDSRTGSITIKHPVQDTPRPYIFPVMATDGGGVTAVVNVTMIVQCRFAEAPAPPDRSLPQPPPPSPPLEERLLLPQPERPPERLQPRLPEPQLPLLPQPERPPDRNQPRLPEPPLPLHPALERQQLPPPATIQFEHQAYAFPMQCGIPNAEIGRVSAMNSRGEPVNYSILPNPANLIIQPATGIISTTSPLSPTPPSHPITVVASTFGMDRLITAQVPVTVNVVCRQPAPFNPHPHPPPVRSHQLPPPPLPMFPPPVCSSEPLVLNLPDPLPVGEVIATVQAAPRPVGAPPLRYILPDLVLSFLQINSKTGDIRLIQRFEGSFITNGGGSLLVRATDDASGAFCPIPVQINVNPPVSINTPPVFPNSTYSFEVVGCFGRLDVVGHVLARDMDGGVNGVLRYSLDGPDSAFFQIDQFGNIRPTGELSRQMYSLIAVARDGAGATAQALVRISLMCRAPVQCPSDAVSFNVHEATPTGTQVGLIRGVSGSGVTYQLMTTGADTVFSVNQVTGEISTKLPMRALQSVPAPSPSRTANFVVRATDERQNHCDISVFIMVNFTMNFPPVFDNSSYVFQIGCLRPGILIGLVRARDSTEDISARLIYDLTGTDAKLFAISTVTGEIHFKGVPLVRSSFHFAVGATDPGGLRAEAAVAVMADCPPLKCPSSVALQIPEDLPAGHVVGQIPPVENAHVAGGVIGYRLVLASSIMSVVVNPLSGAMTLAQPISPAAAVAPPGLLGFIVGAFDQTGQTCNVSVKVGINRRLRPPEFVGTPYVFTGKCSQLNNVIGRVTAVFAGSFQPASVAYSISHGDKRAFAIDEVSGEIRLVGNLTQTRMPLQVTAHDINGLTANAFVEVILPPCPLDCPAIVRAQVRDDAPRGVGVTFVSTSTSLANGVVYQFHDAIVTSEIAGLFLIDPLSGAVTLNGNVEGRGGQVFRVPIVARAASGQACEIMLEVGVVRRSIPSLFCPRLVGAEVRQDAEVGSVLTKVNVGEPGDFIFSLTEMSGAGGFFEIERDSGILRVSSRLYSLPPRTYNLAVRASMRLDVTKFCDTEVAVIVHLFNTSLQCTSMPVVATVDQSSTAHDAVAIIRVGSPNGNPLTFTLAEPSPPIISVNRTNGVVSLSGGFFNATLPQYQFVIRAADFYGAFCDTTLLLNIPPVNRPPVFLSGHYQFTTTCGPQNSFIGVVSANDRDNDRLSFDLTPAEFFTIDQLGTIRTRVPIMAVIPRQSLIAMVSDPAGGHSTAQVTVIFNGLGCGSPPVCTQPVYRYDLPAVATVGTVVGTVTAFDPDGDRLSYVIAGATDQHTFGVDPTTGTIQLLQSLGQSSQTAYQFSVRASSAANAFCEMTIQINLRSPEGRRFLRPSYAFEVPCASGSSTSCLGRVSVSNGVGNIRFSTAPDSMVTVDETTGEVCLRVGRSNAGTEISQTAVISGTDLISGSVTTTTVTISYQACKRPPICSPTSLTSAVNEVDPIGTRVQQLTVKDPDPGEHLTYSIASGNADKLFSINPDDGIVVVNGPLDRERDNNDNAPIFTRAPYAFAVPCQRSLAFVGVVTALDADVGMNARVTYSANPSAPISVDSETGEIRTKASALEGLPNGPLVIDVFASDSGSPQRTASTPVTILVNCTTPPPPPAARSGPLCPPPSNVHIRENSQPNTILTQVTQDPQGQPLRYFLNGIGADRFQITPSGHVIVVGLIDRETSQNPFTLSIHMQNAEGQTCSTMMTVTILDENDQSPSFVGEDSFVVDCGLSNVRVGVVSARDGDDGENADLDYSILGASTDFGIDRKSGEIRTLRPLDGQVPVRELTVTVSDNGTPRRTSQAVVRVTVRPNCSPSISHQMAPNSPLPLKQLRQCQAQYTLRVRGDTAIGTELTTINQGFGGSGFSIVGGNEAGSFRLDPQTGQLTLTKPLLPGTTELAVTDQFAVQPCISRVLITVVDENNNTPTFEHPSYLFTTPCGSKGVIGRVSAVDPDQGLNGVLTLSITGTSAFTIDSRSGEVHTTFPLPAIPSAYQFTVTATDGGQPRRSASSVVTINVRPCLSMPDQISSPTTTMGTYAYSAPRCPEALVMEVEENRAGIVLGSVMGRDANPGGVLRYMLLPTADSRHFQVDTVANAGRLTVVTPLDRESEGTIIVDVRVLNNYGQFCETPVRINVLDVNDNPPVFPQNQYQFRIDCTGQPPFTIGTVEALDADLGVNGVVIYSAPTDQPFTVNPSTGSIVLPNYLAAVSSGRQILTTQIAASNPTPPRHNALVTIQVLLAPSCFIAPPQQPPPSARYQMGSLLAAPPAG</sequence>
<feature type="domain" description="Cadherin" evidence="10">
    <location>
        <begin position="2541"/>
        <end position="2603"/>
    </location>
</feature>
<evidence type="ECO:0000256" key="2">
    <source>
        <dbReference type="ARBA" id="ARBA00022692"/>
    </source>
</evidence>
<dbReference type="GO" id="GO:0005886">
    <property type="term" value="C:plasma membrane"/>
    <property type="evidence" value="ECO:0007669"/>
    <property type="project" value="UniProtKB-SubCell"/>
</dbReference>
<comment type="caution">
    <text evidence="11">The sequence shown here is derived from an EMBL/GenBank/DDBJ whole genome shotgun (WGS) entry which is preliminary data.</text>
</comment>
<feature type="domain" description="Cadherin" evidence="10">
    <location>
        <begin position="1046"/>
        <end position="1115"/>
    </location>
</feature>
<feature type="region of interest" description="Disordered" evidence="8">
    <location>
        <begin position="76"/>
        <end position="157"/>
    </location>
</feature>
<feature type="compositionally biased region" description="Pro residues" evidence="8">
    <location>
        <begin position="714"/>
        <end position="730"/>
    </location>
</feature>
<dbReference type="GO" id="GO:0007156">
    <property type="term" value="P:homophilic cell adhesion via plasma membrane adhesion molecules"/>
    <property type="evidence" value="ECO:0007669"/>
    <property type="project" value="InterPro"/>
</dbReference>
<comment type="subcellular location">
    <subcellularLocation>
        <location evidence="1">Membrane</location>
    </subcellularLocation>
</comment>
<dbReference type="InterPro" id="IPR002126">
    <property type="entry name" value="Cadherin-like_dom"/>
</dbReference>
<dbReference type="GO" id="GO:0005509">
    <property type="term" value="F:calcium ion binding"/>
    <property type="evidence" value="ECO:0007669"/>
    <property type="project" value="UniProtKB-UniRule"/>
</dbReference>
<dbReference type="CDD" id="cd11304">
    <property type="entry name" value="Cadherin_repeat"/>
    <property type="match status" value="21"/>
</dbReference>
<dbReference type="PROSITE" id="PS50268">
    <property type="entry name" value="CADHERIN_2"/>
    <property type="match status" value="10"/>
</dbReference>
<evidence type="ECO:0000256" key="1">
    <source>
        <dbReference type="ARBA" id="ARBA00004370"/>
    </source>
</evidence>
<keyword evidence="3" id="KW-0677">Repeat</keyword>
<evidence type="ECO:0000256" key="8">
    <source>
        <dbReference type="SAM" id="MobiDB-lite"/>
    </source>
</evidence>
<gene>
    <name evidence="11" type="ORF">BV898_11076</name>
</gene>
<accession>A0A1W0WHP7</accession>
<dbReference type="SUPFAM" id="SSF49313">
    <property type="entry name" value="Cadherin-like"/>
    <property type="match status" value="15"/>
</dbReference>
<keyword evidence="12" id="KW-1185">Reference proteome</keyword>
<evidence type="ECO:0000313" key="12">
    <source>
        <dbReference type="Proteomes" id="UP000192578"/>
    </source>
</evidence>
<feature type="domain" description="Cadherin" evidence="10">
    <location>
        <begin position="2620"/>
        <end position="2707"/>
    </location>
</feature>
<feature type="domain" description="Cadherin" evidence="10">
    <location>
        <begin position="2298"/>
        <end position="2395"/>
    </location>
</feature>
<evidence type="ECO:0000256" key="4">
    <source>
        <dbReference type="ARBA" id="ARBA00022837"/>
    </source>
</evidence>
<dbReference type="PANTHER" id="PTHR24026">
    <property type="entry name" value="FAT ATYPICAL CADHERIN-RELATED"/>
    <property type="match status" value="1"/>
</dbReference>
<keyword evidence="5" id="KW-1133">Transmembrane helix</keyword>
<evidence type="ECO:0000259" key="10">
    <source>
        <dbReference type="PROSITE" id="PS50268"/>
    </source>
</evidence>
<protein>
    <submittedName>
        <fullName evidence="11">Protocadherin Fat 4</fullName>
    </submittedName>
</protein>
<keyword evidence="6" id="KW-0472">Membrane</keyword>
<feature type="domain" description="Cadherin" evidence="10">
    <location>
        <begin position="1920"/>
        <end position="2022"/>
    </location>
</feature>
<feature type="domain" description="Cadherin" evidence="10">
    <location>
        <begin position="2412"/>
        <end position="2493"/>
    </location>
</feature>
<evidence type="ECO:0000256" key="9">
    <source>
        <dbReference type="SAM" id="SignalP"/>
    </source>
</evidence>
<dbReference type="Gene3D" id="2.60.40.60">
    <property type="entry name" value="Cadherins"/>
    <property type="match status" value="18"/>
</dbReference>